<evidence type="ECO:0000256" key="4">
    <source>
        <dbReference type="ARBA" id="ARBA00023163"/>
    </source>
</evidence>
<dbReference type="Proteomes" id="UP001196301">
    <property type="component" value="Unassembled WGS sequence"/>
</dbReference>
<comment type="similarity">
    <text evidence="1">Belongs to the LysR transcriptional regulatory family.</text>
</comment>
<protein>
    <submittedName>
        <fullName evidence="6">LysR family transcriptional regulator</fullName>
    </submittedName>
</protein>
<keyword evidence="4" id="KW-0804">Transcription</keyword>
<sequence length="300" mass="35127">MTELEIDAFLNVIKYGSITKAAEVLYISQPALSRRIKSLENELQYKLFVRQKGVRNIELTPQGEAFVLIAEKWKELLLETKNISQAPKHTMFHICAIDSINTYILPKVYKTFIEKNNHIHLVIHNLHSQDSYTYIENKIVNLGFISDDMYNKDVKTVPIFSEKMCFISNKENNYPTLVHPSNLDCKLEIKLPWNPEFDKWHNYWFGATSKSLIIVDKMSILDDFLQIKNSWAIVPMSIGHWLVKNNSNLQISEIEDAPPERIYYYIQHINYKSEYVDKFLCILQEYLETIPGIVVLLKCM</sequence>
<evidence type="ECO:0000259" key="5">
    <source>
        <dbReference type="PROSITE" id="PS50931"/>
    </source>
</evidence>
<comment type="caution">
    <text evidence="6">The sequence shown here is derived from an EMBL/GenBank/DDBJ whole genome shotgun (WGS) entry which is preliminary data.</text>
</comment>
<name>A0ABS6DVD3_9FIRM</name>
<accession>A0ABS6DVD3</accession>
<keyword evidence="3" id="KW-0238">DNA-binding</keyword>
<evidence type="ECO:0000313" key="6">
    <source>
        <dbReference type="EMBL" id="MBU5335667.1"/>
    </source>
</evidence>
<feature type="domain" description="HTH lysR-type" evidence="5">
    <location>
        <begin position="1"/>
        <end position="60"/>
    </location>
</feature>
<evidence type="ECO:0000256" key="3">
    <source>
        <dbReference type="ARBA" id="ARBA00023125"/>
    </source>
</evidence>
<reference evidence="6 7" key="1">
    <citation type="submission" date="2021-06" db="EMBL/GenBank/DDBJ databases">
        <authorList>
            <person name="Sun Q."/>
            <person name="Li D."/>
        </authorList>
    </citation>
    <scope>NUCLEOTIDE SEQUENCE [LARGE SCALE GENOMIC DNA]</scope>
    <source>
        <strain evidence="6 7">N19</strain>
    </source>
</reference>
<dbReference type="InterPro" id="IPR005119">
    <property type="entry name" value="LysR_subst-bd"/>
</dbReference>
<dbReference type="PANTHER" id="PTHR30126">
    <property type="entry name" value="HTH-TYPE TRANSCRIPTIONAL REGULATOR"/>
    <property type="match status" value="1"/>
</dbReference>
<dbReference type="InterPro" id="IPR000847">
    <property type="entry name" value="LysR_HTH_N"/>
</dbReference>
<keyword evidence="2" id="KW-0805">Transcription regulation</keyword>
<gene>
    <name evidence="6" type="ORF">KQI20_04365</name>
</gene>
<dbReference type="RefSeq" id="WP_216568804.1">
    <property type="nucleotide sequence ID" value="NZ_JAHLOQ010000007.1"/>
</dbReference>
<proteinExistence type="inferred from homology"/>
<evidence type="ECO:0000256" key="2">
    <source>
        <dbReference type="ARBA" id="ARBA00023015"/>
    </source>
</evidence>
<dbReference type="Pfam" id="PF03466">
    <property type="entry name" value="LysR_substrate"/>
    <property type="match status" value="1"/>
</dbReference>
<dbReference type="EMBL" id="JAHLOQ010000007">
    <property type="protein sequence ID" value="MBU5335667.1"/>
    <property type="molecule type" value="Genomic_DNA"/>
</dbReference>
<dbReference type="PROSITE" id="PS50931">
    <property type="entry name" value="HTH_LYSR"/>
    <property type="match status" value="1"/>
</dbReference>
<organism evidence="6 7">
    <name type="scientific">Intestinibacter bartlettii</name>
    <dbReference type="NCBI Taxonomy" id="261299"/>
    <lineage>
        <taxon>Bacteria</taxon>
        <taxon>Bacillati</taxon>
        <taxon>Bacillota</taxon>
        <taxon>Clostridia</taxon>
        <taxon>Peptostreptococcales</taxon>
        <taxon>Peptostreptococcaceae</taxon>
        <taxon>Intestinibacter</taxon>
    </lineage>
</organism>
<dbReference type="Pfam" id="PF00126">
    <property type="entry name" value="HTH_1"/>
    <property type="match status" value="1"/>
</dbReference>
<keyword evidence="7" id="KW-1185">Reference proteome</keyword>
<evidence type="ECO:0000256" key="1">
    <source>
        <dbReference type="ARBA" id="ARBA00009437"/>
    </source>
</evidence>
<evidence type="ECO:0000313" key="7">
    <source>
        <dbReference type="Proteomes" id="UP001196301"/>
    </source>
</evidence>